<accession>A0A397WPE7</accession>
<dbReference type="CDD" id="cd06552">
    <property type="entry name" value="ASCH_yqfb_like"/>
    <property type="match status" value="1"/>
</dbReference>
<dbReference type="Pfam" id="PF04266">
    <property type="entry name" value="ASCH"/>
    <property type="match status" value="1"/>
</dbReference>
<proteinExistence type="predicted"/>
<comment type="caution">
    <text evidence="2">The sequence shown here is derived from an EMBL/GenBank/DDBJ whole genome shotgun (WGS) entry which is preliminary data.</text>
</comment>
<organism evidence="2 3">
    <name type="scientific">Candidatus Nanoclepta minutus</name>
    <dbReference type="NCBI Taxonomy" id="1940235"/>
    <lineage>
        <taxon>Archaea</taxon>
        <taxon>Nanobdellota</taxon>
        <taxon>Candidatus Nanoclepta</taxon>
    </lineage>
</organism>
<dbReference type="Gene3D" id="2.30.130.30">
    <property type="entry name" value="Hypothetical protein"/>
    <property type="match status" value="1"/>
</dbReference>
<dbReference type="SUPFAM" id="SSF88697">
    <property type="entry name" value="PUA domain-like"/>
    <property type="match status" value="1"/>
</dbReference>
<dbReference type="SMART" id="SM01022">
    <property type="entry name" value="ASCH"/>
    <property type="match status" value="1"/>
</dbReference>
<name>A0A397WPE7_9ARCH</name>
<sequence>MKHLQFLRRYKDALLSGEKKLTIRTTKPNLRKGDTFIAHCGGRVIGKFKVIDIYLKKIKDITEEEAKLDGFSSKEELLRELRSYYRGLNENKEVVIIKFEPLEIFKDEISSEDFAWGGRKIDPVELAKLLLEKDDRLTEKHREYLEILIKEGSIRKAAIKLGGLNKRGIFRKILREGFIRLKRKGII</sequence>
<dbReference type="InterPro" id="IPR015947">
    <property type="entry name" value="PUA-like_sf"/>
</dbReference>
<reference evidence="2 3" key="1">
    <citation type="journal article" date="2018" name="Syst. Appl. Microbiol.">
        <title>A new symbiotic nanoarchaeote (Candidatus Nanoclepta minutus) and its host (Zestosphaera tikiterensis gen. nov., sp. nov.) from a New Zealand hot spring.</title>
        <authorList>
            <person name="St John E."/>
            <person name="Liu Y."/>
            <person name="Podar M."/>
            <person name="Stott M.B."/>
            <person name="Meneghin J."/>
            <person name="Chen Z."/>
            <person name="Lagutin K."/>
            <person name="Mitchell K."/>
            <person name="Reysenbach A.L."/>
        </authorList>
    </citation>
    <scope>NUCLEOTIDE SEQUENCE [LARGE SCALE GENOMIC DNA]</scope>
    <source>
        <strain evidence="2">NZ3</strain>
    </source>
</reference>
<dbReference type="Proteomes" id="UP000266622">
    <property type="component" value="Unassembled WGS sequence"/>
</dbReference>
<dbReference type="PANTHER" id="PTHR42250:SF1">
    <property type="entry name" value="ASCH DOMAIN-CONTAINING PROTEIN"/>
    <property type="match status" value="1"/>
</dbReference>
<dbReference type="EMBL" id="MWMI01000002">
    <property type="protein sequence ID" value="RIB35379.1"/>
    <property type="molecule type" value="Genomic_DNA"/>
</dbReference>
<gene>
    <name evidence="2" type="ORF">BXU00_01275</name>
</gene>
<evidence type="ECO:0000259" key="1">
    <source>
        <dbReference type="SMART" id="SM01022"/>
    </source>
</evidence>
<protein>
    <recommendedName>
        <fullName evidence="1">ASCH domain-containing protein</fullName>
    </recommendedName>
</protein>
<dbReference type="AlphaFoldDB" id="A0A397WPE7"/>
<evidence type="ECO:0000313" key="3">
    <source>
        <dbReference type="Proteomes" id="UP000266622"/>
    </source>
</evidence>
<evidence type="ECO:0000313" key="2">
    <source>
        <dbReference type="EMBL" id="RIB35379.1"/>
    </source>
</evidence>
<dbReference type="InterPro" id="IPR007374">
    <property type="entry name" value="ASCH_domain"/>
</dbReference>
<feature type="domain" description="ASCH" evidence="1">
    <location>
        <begin position="4"/>
        <end position="103"/>
    </location>
</feature>
<dbReference type="PANTHER" id="PTHR42250">
    <property type="entry name" value="ASCH DOMAIN-CONTAINING PROTEIN"/>
    <property type="match status" value="1"/>
</dbReference>